<evidence type="ECO:0000256" key="7">
    <source>
        <dbReference type="ARBA" id="ARBA00022989"/>
    </source>
</evidence>
<feature type="compositionally biased region" description="Low complexity" evidence="10">
    <location>
        <begin position="32"/>
        <end position="42"/>
    </location>
</feature>
<evidence type="ECO:0000256" key="6">
    <source>
        <dbReference type="ARBA" id="ARBA00022692"/>
    </source>
</evidence>
<dbReference type="Proteomes" id="UP000000561">
    <property type="component" value="Chromosome 1"/>
</dbReference>
<dbReference type="InterPro" id="IPR032816">
    <property type="entry name" value="VTT_dom"/>
</dbReference>
<dbReference type="eggNOG" id="KOG3140">
    <property type="taxonomic scope" value="Eukaryota"/>
</dbReference>
<feature type="transmembrane region" description="Helical" evidence="11">
    <location>
        <begin position="392"/>
        <end position="413"/>
    </location>
</feature>
<feature type="transmembrane region" description="Helical" evidence="11">
    <location>
        <begin position="242"/>
        <end position="260"/>
    </location>
</feature>
<feature type="region of interest" description="Disordered" evidence="10">
    <location>
        <begin position="1"/>
        <end position="43"/>
    </location>
</feature>
<keyword evidence="7 11" id="KW-1133">Transmembrane helix</keyword>
<comment type="function">
    <text evidence="1">Golgi membrane protein involved in vesicular trafficking and spindle migration.</text>
</comment>
<dbReference type="EMBL" id="CM003140">
    <property type="protein sequence ID" value="KIS71843.1"/>
    <property type="molecule type" value="Genomic_DNA"/>
</dbReference>
<evidence type="ECO:0000313" key="14">
    <source>
        <dbReference type="Proteomes" id="UP000000561"/>
    </source>
</evidence>
<evidence type="ECO:0000256" key="8">
    <source>
        <dbReference type="ARBA" id="ARBA00023034"/>
    </source>
</evidence>
<dbReference type="GO" id="GO:0000139">
    <property type="term" value="C:Golgi membrane"/>
    <property type="evidence" value="ECO:0007669"/>
    <property type="project" value="UniProtKB-SubCell"/>
</dbReference>
<evidence type="ECO:0000256" key="3">
    <source>
        <dbReference type="ARBA" id="ARBA00008640"/>
    </source>
</evidence>
<evidence type="ECO:0000313" key="13">
    <source>
        <dbReference type="EMBL" id="KIS71843.1"/>
    </source>
</evidence>
<evidence type="ECO:0000256" key="4">
    <source>
        <dbReference type="ARBA" id="ARBA00013533"/>
    </source>
</evidence>
<dbReference type="OMA" id="NIHYACM"/>
<feature type="compositionally biased region" description="Basic and acidic residues" evidence="10">
    <location>
        <begin position="579"/>
        <end position="589"/>
    </location>
</feature>
<evidence type="ECO:0000256" key="5">
    <source>
        <dbReference type="ARBA" id="ARBA00020673"/>
    </source>
</evidence>
<feature type="compositionally biased region" description="Polar residues" evidence="10">
    <location>
        <begin position="1"/>
        <end position="10"/>
    </location>
</feature>
<evidence type="ECO:0000256" key="9">
    <source>
        <dbReference type="ARBA" id="ARBA00023136"/>
    </source>
</evidence>
<dbReference type="PANTHER" id="PTHR47549">
    <property type="entry name" value="GOLGI APPARATUS MEMBRANE PROTEIN TVP38-RELATED"/>
    <property type="match status" value="1"/>
</dbReference>
<keyword evidence="9 11" id="KW-0472">Membrane</keyword>
<dbReference type="KEGG" id="uma:UMAG_00272"/>
<dbReference type="GeneID" id="23561622"/>
<keyword evidence="8" id="KW-0333">Golgi apparatus</keyword>
<comment type="similarity">
    <text evidence="3">Belongs to the TVP38/TMEM64 family.</text>
</comment>
<protein>
    <recommendedName>
        <fullName evidence="4">Golgi apparatus membrane protein TVP38</fullName>
    </recommendedName>
    <alternativeName>
        <fullName evidence="5">Golgi apparatus membrane protein tvp38</fullName>
    </alternativeName>
</protein>
<dbReference type="InParanoid" id="A0A0D1D003"/>
<dbReference type="InterPro" id="IPR051076">
    <property type="entry name" value="Golgi_membrane_TVP38/TMEM64"/>
</dbReference>
<proteinExistence type="inferred from homology"/>
<dbReference type="PANTHER" id="PTHR47549:SF2">
    <property type="entry name" value="GOLGI APPARATUS MEMBRANE PROTEIN TVP38"/>
    <property type="match status" value="1"/>
</dbReference>
<accession>A0A0D1D003</accession>
<keyword evidence="14" id="KW-1185">Reference proteome</keyword>
<comment type="subcellular location">
    <subcellularLocation>
        <location evidence="2">Golgi apparatus membrane</location>
        <topology evidence="2">Multi-pass membrane protein</topology>
    </subcellularLocation>
</comment>
<feature type="region of interest" description="Disordered" evidence="10">
    <location>
        <begin position="512"/>
        <end position="556"/>
    </location>
</feature>
<dbReference type="RefSeq" id="XP_011386189.1">
    <property type="nucleotide sequence ID" value="XM_011387887.1"/>
</dbReference>
<feature type="compositionally biased region" description="Pro residues" evidence="10">
    <location>
        <begin position="532"/>
        <end position="541"/>
    </location>
</feature>
<gene>
    <name evidence="13" type="ORF">UMAG_00272</name>
</gene>
<feature type="compositionally biased region" description="Polar residues" evidence="10">
    <location>
        <begin position="653"/>
        <end position="672"/>
    </location>
</feature>
<organism evidence="13 14">
    <name type="scientific">Mycosarcoma maydis</name>
    <name type="common">Corn smut fungus</name>
    <name type="synonym">Ustilago maydis</name>
    <dbReference type="NCBI Taxonomy" id="5270"/>
    <lineage>
        <taxon>Eukaryota</taxon>
        <taxon>Fungi</taxon>
        <taxon>Dikarya</taxon>
        <taxon>Basidiomycota</taxon>
        <taxon>Ustilaginomycotina</taxon>
        <taxon>Ustilaginomycetes</taxon>
        <taxon>Ustilaginales</taxon>
        <taxon>Ustilaginaceae</taxon>
        <taxon>Mycosarcoma</taxon>
    </lineage>
</organism>
<feature type="region of interest" description="Disordered" evidence="10">
    <location>
        <begin position="573"/>
        <end position="673"/>
    </location>
</feature>
<keyword evidence="6 11" id="KW-0812">Transmembrane</keyword>
<dbReference type="VEuPathDB" id="FungiDB:UMAG_00272"/>
<evidence type="ECO:0000259" key="12">
    <source>
        <dbReference type="Pfam" id="PF09335"/>
    </source>
</evidence>
<dbReference type="OrthoDB" id="166803at2759"/>
<dbReference type="STRING" id="237631.A0A0D1D003"/>
<evidence type="ECO:0000256" key="1">
    <source>
        <dbReference type="ARBA" id="ARBA00002978"/>
    </source>
</evidence>
<dbReference type="AlphaFoldDB" id="A0A0D1D003"/>
<evidence type="ECO:0000256" key="11">
    <source>
        <dbReference type="SAM" id="Phobius"/>
    </source>
</evidence>
<evidence type="ECO:0000256" key="10">
    <source>
        <dbReference type="SAM" id="MobiDB-lite"/>
    </source>
</evidence>
<name>A0A0D1D003_MYCMD</name>
<feature type="transmembrane region" description="Helical" evidence="11">
    <location>
        <begin position="202"/>
        <end position="222"/>
    </location>
</feature>
<feature type="domain" description="VTT" evidence="12">
    <location>
        <begin position="262"/>
        <end position="375"/>
    </location>
</feature>
<evidence type="ECO:0000256" key="2">
    <source>
        <dbReference type="ARBA" id="ARBA00004653"/>
    </source>
</evidence>
<dbReference type="Pfam" id="PF09335">
    <property type="entry name" value="VTT_dom"/>
    <property type="match status" value="1"/>
</dbReference>
<reference evidence="13 14" key="1">
    <citation type="journal article" date="2006" name="Nature">
        <title>Insights from the genome of the biotrophic fungal plant pathogen Ustilago maydis.</title>
        <authorList>
            <person name="Kamper J."/>
            <person name="Kahmann R."/>
            <person name="Bolker M."/>
            <person name="Ma L.J."/>
            <person name="Brefort T."/>
            <person name="Saville B.J."/>
            <person name="Banuett F."/>
            <person name="Kronstad J.W."/>
            <person name="Gold S.E."/>
            <person name="Muller O."/>
            <person name="Perlin M.H."/>
            <person name="Wosten H.A."/>
            <person name="de Vries R."/>
            <person name="Ruiz-Herrera J."/>
            <person name="Reynaga-Pena C.G."/>
            <person name="Snetselaar K."/>
            <person name="McCann M."/>
            <person name="Perez-Martin J."/>
            <person name="Feldbrugge M."/>
            <person name="Basse C.W."/>
            <person name="Steinberg G."/>
            <person name="Ibeas J.I."/>
            <person name="Holloman W."/>
            <person name="Guzman P."/>
            <person name="Farman M."/>
            <person name="Stajich J.E."/>
            <person name="Sentandreu R."/>
            <person name="Gonzalez-Prieto J.M."/>
            <person name="Kennell J.C."/>
            <person name="Molina L."/>
            <person name="Schirawski J."/>
            <person name="Mendoza-Mendoza A."/>
            <person name="Greilinger D."/>
            <person name="Munch K."/>
            <person name="Rossel N."/>
            <person name="Scherer M."/>
            <person name="Vranes M."/>
            <person name="Ladendorf O."/>
            <person name="Vincon V."/>
            <person name="Fuchs U."/>
            <person name="Sandrock B."/>
            <person name="Meng S."/>
            <person name="Ho E.C."/>
            <person name="Cahill M.J."/>
            <person name="Boyce K.J."/>
            <person name="Klose J."/>
            <person name="Klosterman S.J."/>
            <person name="Deelstra H.J."/>
            <person name="Ortiz-Castellanos L."/>
            <person name="Li W."/>
            <person name="Sanchez-Alonso P."/>
            <person name="Schreier P.H."/>
            <person name="Hauser-Hahn I."/>
            <person name="Vaupel M."/>
            <person name="Koopmann E."/>
            <person name="Friedrich G."/>
            <person name="Voss H."/>
            <person name="Schluter T."/>
            <person name="Margolis J."/>
            <person name="Platt D."/>
            <person name="Swimmer C."/>
            <person name="Gnirke A."/>
            <person name="Chen F."/>
            <person name="Vysotskaia V."/>
            <person name="Mannhaupt G."/>
            <person name="Guldener U."/>
            <person name="Munsterkotter M."/>
            <person name="Haase D."/>
            <person name="Oesterheld M."/>
            <person name="Mewes H.W."/>
            <person name="Mauceli E.W."/>
            <person name="DeCaprio D."/>
            <person name="Wade C.M."/>
            <person name="Butler J."/>
            <person name="Young S."/>
            <person name="Jaffe D.B."/>
            <person name="Calvo S."/>
            <person name="Nusbaum C."/>
            <person name="Galagan J."/>
            <person name="Birren B.W."/>
        </authorList>
    </citation>
    <scope>NUCLEOTIDE SEQUENCE [LARGE SCALE GENOMIC DNA]</scope>
    <source>
        <strain evidence="14">DSM 14603 / FGSC 9021 / UM521</strain>
    </source>
</reference>
<sequence length="689" mass="76267">MSDTYYSQPPQRHRALDTPLGHPAHQTHHQQQHASAYSSTQSNMLASHHDGLDYTHFHAPSTTHMLQPYYDPYSSSSPANDSMRPSFSNSHSFLRNDSSVYSAKLMHKTPSDDAHELSLRATHFPYAKDENGRIGIGRGHHIEATDGILPDMPPDMDRLNPEQKQIMKQFPPDLDDLDGGKSGLQAVKDLLKDWKSWFKLKYLHWWVMLIVVIAIVVLTTIYHEQIVDWLTPISKKVTTVAWGWIIPVAILFIISFPPLFGHEIVLILVGLVYGIWIGFGIASLGTLLGEIGNFYAFKHCLRSMAANYERKNIHYACMAEMVRDGGFWVMFLARLSAIPGHFTTAVFATVGMNIFVFTFAAVLALPKQLLIVYLGVAIKNSGDGTEDTKSKIIKYVVLVISFIITVWTAYWLYKKMEKVRPTVSARLRQKRYELLLQARTPGTEAYSGQRLHTYPPNGGVYTGQSGQSGQTTSALDASYAYRYGGGADEYYAGYGGGDVSEDTYNEPGYRQMHASHARPPVSGQASYAAAQPAPPAPPAPPVVEQEYPPAQTTAQAGREPIAAPMQFHRPIRQNSGAVQERRSPFRDPRAPSSRTDACRRPTLTQYASAPGARARHEGRADEASALTKPDEWASTSSTATSPVEGAPPEYTSFVGSTHSHANTSAPNEQRTATMAARVDASVQRYHLSD</sequence>
<feature type="transmembrane region" description="Helical" evidence="11">
    <location>
        <begin position="265"/>
        <end position="288"/>
    </location>
</feature>